<dbReference type="EMBL" id="VSRR010000082">
    <property type="protein sequence ID" value="MPC09723.1"/>
    <property type="molecule type" value="Genomic_DNA"/>
</dbReference>
<proteinExistence type="predicted"/>
<evidence type="ECO:0000256" key="1">
    <source>
        <dbReference type="SAM" id="Phobius"/>
    </source>
</evidence>
<protein>
    <submittedName>
        <fullName evidence="2">Uncharacterized protein</fullName>
    </submittedName>
</protein>
<keyword evidence="3" id="KW-1185">Reference proteome</keyword>
<sequence length="64" mass="6783">MHIPHSSSAGISVTCAVLGMLDLLVVVVVVVVVAAMACKVSERLVHFKGAPHLILYEKTQLSVD</sequence>
<accession>A0A5B7CQG5</accession>
<organism evidence="2 3">
    <name type="scientific">Portunus trituberculatus</name>
    <name type="common">Swimming crab</name>
    <name type="synonym">Neptunus trituberculatus</name>
    <dbReference type="NCBI Taxonomy" id="210409"/>
    <lineage>
        <taxon>Eukaryota</taxon>
        <taxon>Metazoa</taxon>
        <taxon>Ecdysozoa</taxon>
        <taxon>Arthropoda</taxon>
        <taxon>Crustacea</taxon>
        <taxon>Multicrustacea</taxon>
        <taxon>Malacostraca</taxon>
        <taxon>Eumalacostraca</taxon>
        <taxon>Eucarida</taxon>
        <taxon>Decapoda</taxon>
        <taxon>Pleocyemata</taxon>
        <taxon>Brachyura</taxon>
        <taxon>Eubrachyura</taxon>
        <taxon>Portunoidea</taxon>
        <taxon>Portunidae</taxon>
        <taxon>Portuninae</taxon>
        <taxon>Portunus</taxon>
    </lineage>
</organism>
<dbReference type="Proteomes" id="UP000324222">
    <property type="component" value="Unassembled WGS sequence"/>
</dbReference>
<feature type="transmembrane region" description="Helical" evidence="1">
    <location>
        <begin position="16"/>
        <end position="38"/>
    </location>
</feature>
<keyword evidence="1" id="KW-1133">Transmembrane helix</keyword>
<evidence type="ECO:0000313" key="3">
    <source>
        <dbReference type="Proteomes" id="UP000324222"/>
    </source>
</evidence>
<keyword evidence="1" id="KW-0472">Membrane</keyword>
<dbReference type="AlphaFoldDB" id="A0A5B7CQG5"/>
<evidence type="ECO:0000313" key="2">
    <source>
        <dbReference type="EMBL" id="MPC09723.1"/>
    </source>
</evidence>
<reference evidence="2 3" key="1">
    <citation type="submission" date="2019-05" db="EMBL/GenBank/DDBJ databases">
        <title>Another draft genome of Portunus trituberculatus and its Hox gene families provides insights of decapod evolution.</title>
        <authorList>
            <person name="Jeong J.-H."/>
            <person name="Song I."/>
            <person name="Kim S."/>
            <person name="Choi T."/>
            <person name="Kim D."/>
            <person name="Ryu S."/>
            <person name="Kim W."/>
        </authorList>
    </citation>
    <scope>NUCLEOTIDE SEQUENCE [LARGE SCALE GENOMIC DNA]</scope>
    <source>
        <tissue evidence="2">Muscle</tissue>
    </source>
</reference>
<gene>
    <name evidence="2" type="ORF">E2C01_002342</name>
</gene>
<name>A0A5B7CQG5_PORTR</name>
<comment type="caution">
    <text evidence="2">The sequence shown here is derived from an EMBL/GenBank/DDBJ whole genome shotgun (WGS) entry which is preliminary data.</text>
</comment>
<keyword evidence="1" id="KW-0812">Transmembrane</keyword>